<organism evidence="10 11">
    <name type="scientific">Clostridium novyi (strain NT)</name>
    <dbReference type="NCBI Taxonomy" id="386415"/>
    <lineage>
        <taxon>Bacteria</taxon>
        <taxon>Bacillati</taxon>
        <taxon>Bacillota</taxon>
        <taxon>Clostridia</taxon>
        <taxon>Eubacteriales</taxon>
        <taxon>Clostridiaceae</taxon>
        <taxon>Clostridium</taxon>
    </lineage>
</organism>
<gene>
    <name evidence="10" type="primary">lysA</name>
    <name evidence="10" type="ordered locus">NT01CX_2116</name>
</gene>
<keyword evidence="4 10" id="KW-0456">Lyase</keyword>
<dbReference type="PRINTS" id="PR01179">
    <property type="entry name" value="ODADCRBXLASE"/>
</dbReference>
<dbReference type="InterPro" id="IPR029066">
    <property type="entry name" value="PLP-binding_barrel"/>
</dbReference>
<dbReference type="NCBIfam" id="TIGR01048">
    <property type="entry name" value="lysA"/>
    <property type="match status" value="1"/>
</dbReference>
<dbReference type="Proteomes" id="UP000008220">
    <property type="component" value="Chromosome"/>
</dbReference>
<evidence type="ECO:0000256" key="6">
    <source>
        <dbReference type="PIRSR" id="PIRSR600183-50"/>
    </source>
</evidence>
<evidence type="ECO:0000259" key="9">
    <source>
        <dbReference type="Pfam" id="PF02784"/>
    </source>
</evidence>
<feature type="active site" description="Proton donor" evidence="6">
    <location>
        <position position="392"/>
    </location>
</feature>
<evidence type="ECO:0000313" key="10">
    <source>
        <dbReference type="EMBL" id="ABK60487.1"/>
    </source>
</evidence>
<dbReference type="SUPFAM" id="SSF51419">
    <property type="entry name" value="PLP-binding barrel"/>
    <property type="match status" value="1"/>
</dbReference>
<dbReference type="InterPro" id="IPR002986">
    <property type="entry name" value="DAP_deCOOHase_LysA"/>
</dbReference>
<dbReference type="RefSeq" id="WP_011722189.1">
    <property type="nucleotide sequence ID" value="NC_008593.1"/>
</dbReference>
<keyword evidence="3 6" id="KW-0663">Pyridoxal phosphate</keyword>
<dbReference type="PANTHER" id="PTHR43727:SF2">
    <property type="entry name" value="GROUP IV DECARBOXYLASE"/>
    <property type="match status" value="1"/>
</dbReference>
<dbReference type="STRING" id="386415.NT01CX_2116"/>
<dbReference type="Gene3D" id="2.40.37.10">
    <property type="entry name" value="Lyase, Ornithine Decarboxylase, Chain A, domain 1"/>
    <property type="match status" value="1"/>
</dbReference>
<proteinExistence type="inferred from homology"/>
<evidence type="ECO:0000256" key="4">
    <source>
        <dbReference type="ARBA" id="ARBA00023239"/>
    </source>
</evidence>
<evidence type="ECO:0000256" key="1">
    <source>
        <dbReference type="ARBA" id="ARBA00001933"/>
    </source>
</evidence>
<evidence type="ECO:0000313" key="11">
    <source>
        <dbReference type="Proteomes" id="UP000008220"/>
    </source>
</evidence>
<dbReference type="Gene3D" id="3.20.20.10">
    <property type="entry name" value="Alanine racemase"/>
    <property type="match status" value="1"/>
</dbReference>
<dbReference type="GO" id="GO:0008836">
    <property type="term" value="F:diaminopimelate decarboxylase activity"/>
    <property type="evidence" value="ECO:0007669"/>
    <property type="project" value="UniProtKB-UniRule"/>
</dbReference>
<dbReference type="InterPro" id="IPR022643">
    <property type="entry name" value="De-COase2_C"/>
</dbReference>
<feature type="domain" description="Orn/DAP/Arg decarboxylase 2 C-terminal" evidence="8">
    <location>
        <begin position="55"/>
        <end position="425"/>
    </location>
</feature>
<dbReference type="AlphaFoldDB" id="A0Q0N7"/>
<dbReference type="EC" id="4.1.1.20" evidence="5"/>
<comment type="cofactor">
    <cofactor evidence="1 6">
        <name>pyridoxal 5'-phosphate</name>
        <dbReference type="ChEBI" id="CHEBI:597326"/>
    </cofactor>
</comment>
<dbReference type="PANTHER" id="PTHR43727">
    <property type="entry name" value="DIAMINOPIMELATE DECARBOXYLASE"/>
    <property type="match status" value="1"/>
</dbReference>
<dbReference type="FunFam" id="3.20.20.10:FF:000003">
    <property type="entry name" value="Diaminopimelate decarboxylase"/>
    <property type="match status" value="1"/>
</dbReference>
<evidence type="ECO:0000256" key="5">
    <source>
        <dbReference type="NCBIfam" id="TIGR01048"/>
    </source>
</evidence>
<name>A0Q0N7_CLONN</name>
<accession>A0Q0N7</accession>
<dbReference type="InterPro" id="IPR009006">
    <property type="entry name" value="Ala_racemase/Decarboxylase_C"/>
</dbReference>
<dbReference type="GO" id="GO:0009089">
    <property type="term" value="P:lysine biosynthetic process via diaminopimelate"/>
    <property type="evidence" value="ECO:0007669"/>
    <property type="project" value="UniProtKB-UniRule"/>
</dbReference>
<dbReference type="eggNOG" id="COG0019">
    <property type="taxonomic scope" value="Bacteria"/>
</dbReference>
<keyword evidence="11" id="KW-1185">Reference proteome</keyword>
<protein>
    <recommendedName>
        <fullName evidence="5">Diaminopimelate decarboxylase</fullName>
        <ecNumber evidence="5">4.1.1.20</ecNumber>
    </recommendedName>
</protein>
<dbReference type="EMBL" id="CP000382">
    <property type="protein sequence ID" value="ABK60487.1"/>
    <property type="molecule type" value="Genomic_DNA"/>
</dbReference>
<dbReference type="PATRIC" id="fig|386415.7.peg.1221"/>
<comment type="similarity">
    <text evidence="7">Belongs to the Orn/Lys/Arg decarboxylase class-II family.</text>
</comment>
<dbReference type="KEGG" id="cno:NT01CX_2116"/>
<evidence type="ECO:0000256" key="2">
    <source>
        <dbReference type="ARBA" id="ARBA00022793"/>
    </source>
</evidence>
<dbReference type="HOGENOM" id="CLU_026444_0_0_9"/>
<dbReference type="SUPFAM" id="SSF50621">
    <property type="entry name" value="Alanine racemase C-terminal domain-like"/>
    <property type="match status" value="1"/>
</dbReference>
<feature type="modified residue" description="N6-(pyridoxal phosphate)lysine" evidence="6">
    <location>
        <position position="87"/>
    </location>
</feature>
<dbReference type="Pfam" id="PF00278">
    <property type="entry name" value="Orn_DAP_Arg_deC"/>
    <property type="match status" value="1"/>
</dbReference>
<sequence>MKLQNEQFIKERLLLFNNTKEYILDNDRRFSKSDENLLFEGINLNELGKKYSTPFYVYSQKEILRNIDEIKNAFKNHANTKIFYASKACSVMKILNIVKESGICVEANSIYEVRKCLDVGFTGDQIVFNGVVKKKEELEFAIKNDLYSINVDSFFELDIIEEITNRLQKNANVCVRIEPSVSSPTHPGLVTAFHAKSGIDLEDAENMCKKIINMKYVRLKGLHMHVGDQVPISEPFRKATEIMVKEAARLERVLNYKFDLINVGGGIPVPYKYERGNAQEDYLYGGINSYDFASAIISEVHKWRKDIEICIEPGRKIVSSAAVLLTSISCEKTKTNYDENNNIQDVVDWKFIDAGYSILSDSLHFDWYFYLLNASKTNEKYESLFKVAGPLCDGGDYFHQGVVGEFFALPNNTEVGDVLAFLDAGAYTIESQTVYNNRPRTAVVLINNEGKDELIRREDSYEDMLKCDIY</sequence>
<evidence type="ECO:0000256" key="3">
    <source>
        <dbReference type="ARBA" id="ARBA00022898"/>
    </source>
</evidence>
<evidence type="ECO:0000259" key="8">
    <source>
        <dbReference type="Pfam" id="PF00278"/>
    </source>
</evidence>
<feature type="domain" description="Orn/DAP/Arg decarboxylase 2 N-terminal" evidence="9">
    <location>
        <begin position="62"/>
        <end position="319"/>
    </location>
</feature>
<dbReference type="InterPro" id="IPR022644">
    <property type="entry name" value="De-COase2_N"/>
</dbReference>
<reference evidence="10 11" key="1">
    <citation type="journal article" date="2006" name="Nat. Biotechnol.">
        <title>The genome and transcriptomes of the anti-tumor agent Clostridium novyi-NT.</title>
        <authorList>
            <person name="Bettegowda C."/>
            <person name="Huang X."/>
            <person name="Lin J."/>
            <person name="Cheong I."/>
            <person name="Kohli M."/>
            <person name="Szabo S.A."/>
            <person name="Zhang X."/>
            <person name="Diaz L.A. Jr."/>
            <person name="Velculescu V.E."/>
            <person name="Parmigiani G."/>
            <person name="Kinzler K.W."/>
            <person name="Vogelstein B."/>
            <person name="Zhou S."/>
        </authorList>
    </citation>
    <scope>NUCLEOTIDE SEQUENCE [LARGE SCALE GENOMIC DNA]</scope>
    <source>
        <strain evidence="10 11">NT</strain>
    </source>
</reference>
<dbReference type="InterPro" id="IPR000183">
    <property type="entry name" value="Orn/DAP/Arg_de-COase"/>
</dbReference>
<dbReference type="Pfam" id="PF02784">
    <property type="entry name" value="Orn_Arg_deC_N"/>
    <property type="match status" value="1"/>
</dbReference>
<evidence type="ECO:0000256" key="7">
    <source>
        <dbReference type="RuleBase" id="RU003737"/>
    </source>
</evidence>
<keyword evidence="2" id="KW-0210">Decarboxylase</keyword>